<organism evidence="2 3">
    <name type="scientific">Legionella bozemanae</name>
    <name type="common">Fluoribacter bozemanae</name>
    <dbReference type="NCBI Taxonomy" id="447"/>
    <lineage>
        <taxon>Bacteria</taxon>
        <taxon>Pseudomonadati</taxon>
        <taxon>Pseudomonadota</taxon>
        <taxon>Gammaproteobacteria</taxon>
        <taxon>Legionellales</taxon>
        <taxon>Legionellaceae</taxon>
        <taxon>Legionella</taxon>
    </lineage>
</organism>
<protein>
    <submittedName>
        <fullName evidence="2">Putative N-hydroxyarylamine O-acetyltransferase</fullName>
    </submittedName>
</protein>
<dbReference type="InterPro" id="IPR001447">
    <property type="entry name" value="Arylamine_N-AcTrfase"/>
</dbReference>
<reference evidence="2 3" key="1">
    <citation type="submission" date="2015-11" db="EMBL/GenBank/DDBJ databases">
        <title>Genomic analysis of 38 Legionella species identifies large and diverse effector repertoires.</title>
        <authorList>
            <person name="Burstein D."/>
            <person name="Amaro F."/>
            <person name="Zusman T."/>
            <person name="Lifshitz Z."/>
            <person name="Cohen O."/>
            <person name="Gilbert J.A."/>
            <person name="Pupko T."/>
            <person name="Shuman H.A."/>
            <person name="Segal G."/>
        </authorList>
    </citation>
    <scope>NUCLEOTIDE SEQUENCE [LARGE SCALE GENOMIC DNA]</scope>
    <source>
        <strain evidence="2 3">WIGA</strain>
    </source>
</reference>
<comment type="caution">
    <text evidence="2">The sequence shown here is derived from an EMBL/GenBank/DDBJ whole genome shotgun (WGS) entry which is preliminary data.</text>
</comment>
<accession>A0A0W0RZH2</accession>
<dbReference type="PATRIC" id="fig|447.4.peg.532"/>
<evidence type="ECO:0000313" key="2">
    <source>
        <dbReference type="EMBL" id="KTC76427.1"/>
    </source>
</evidence>
<dbReference type="PANTHER" id="PTHR11786:SF0">
    <property type="entry name" value="ARYLAMINE N-ACETYLTRANSFERASE 4-RELATED"/>
    <property type="match status" value="1"/>
</dbReference>
<dbReference type="InterPro" id="IPR053710">
    <property type="entry name" value="Arylamine_NAT_domain_sf"/>
</dbReference>
<evidence type="ECO:0000313" key="3">
    <source>
        <dbReference type="Proteomes" id="UP000054695"/>
    </source>
</evidence>
<gene>
    <name evidence="2" type="ORF">Lboz_0497</name>
</gene>
<sequence length="320" mass="36577">MGKINLDDYLKKIKIIVPSLTDASREDKIAFLRKIYFAHVQTFPYSNIELRKISKQHLFQRNSLSFFSYKDLLSSQNGGYCFQTASLLFDALSQLGYVVSFCAARVLLGAKPNASEILQFPPTHLILTVQIDEQKFLLDPGLGSSAPRFPILITGKNESIAQNEDEFKFYPIDDIHVLEKKTRKGWFLLMQTDLTPISQEKVAMNLLKLERHPEKLAIRDAKTVVGIITEHGRKSLVWDAQSKQLKYSASEGTRYTEKILTNFEEGSQVLVDEFGIDISAKTLKTHCTDTLPLPIKPWTIHFPIDHFELKEMEKNLRITL</sequence>
<dbReference type="OrthoDB" id="5645322at2"/>
<evidence type="ECO:0000256" key="1">
    <source>
        <dbReference type="ARBA" id="ARBA00006547"/>
    </source>
</evidence>
<name>A0A0W0RZH2_LEGBO</name>
<comment type="similarity">
    <text evidence="1">Belongs to the arylamine N-acetyltransferase family.</text>
</comment>
<dbReference type="GO" id="GO:0016407">
    <property type="term" value="F:acetyltransferase activity"/>
    <property type="evidence" value="ECO:0007669"/>
    <property type="project" value="InterPro"/>
</dbReference>
<dbReference type="Proteomes" id="UP000054695">
    <property type="component" value="Unassembled WGS sequence"/>
</dbReference>
<keyword evidence="3" id="KW-1185">Reference proteome</keyword>
<dbReference type="EMBL" id="LNXU01000004">
    <property type="protein sequence ID" value="KTC76427.1"/>
    <property type="molecule type" value="Genomic_DNA"/>
</dbReference>
<dbReference type="STRING" id="447.Lboz_0497"/>
<dbReference type="RefSeq" id="WP_058458196.1">
    <property type="nucleotide sequence ID" value="NZ_CAAAIY010000013.1"/>
</dbReference>
<dbReference type="AlphaFoldDB" id="A0A0W0RZH2"/>
<keyword evidence="2" id="KW-0808">Transferase</keyword>
<proteinExistence type="inferred from homology"/>
<dbReference type="SUPFAM" id="SSF54001">
    <property type="entry name" value="Cysteine proteinases"/>
    <property type="match status" value="1"/>
</dbReference>
<dbReference type="InterPro" id="IPR038765">
    <property type="entry name" value="Papain-like_cys_pep_sf"/>
</dbReference>
<dbReference type="PANTHER" id="PTHR11786">
    <property type="entry name" value="N-HYDROXYARYLAMINE O-ACETYLTRANSFERASE"/>
    <property type="match status" value="1"/>
</dbReference>
<dbReference type="Gene3D" id="3.30.2140.20">
    <property type="match status" value="1"/>
</dbReference>
<dbReference type="Pfam" id="PF00797">
    <property type="entry name" value="Acetyltransf_2"/>
    <property type="match status" value="1"/>
</dbReference>